<dbReference type="KEGG" id="pden:F1C79_31600"/>
<name>A0A9X7R805_PSEDE</name>
<organism evidence="2 3">
    <name type="scientific">Pseudomonas denitrificans</name>
    <dbReference type="NCBI Taxonomy" id="43306"/>
    <lineage>
        <taxon>Bacteria</taxon>
        <taxon>Pseudomonadati</taxon>
        <taxon>Pseudomonadota</taxon>
        <taxon>Gammaproteobacteria</taxon>
        <taxon>Pseudomonadales</taxon>
        <taxon>Pseudomonadaceae</taxon>
        <taxon>Halopseudomonas</taxon>
    </lineage>
</organism>
<dbReference type="Proteomes" id="UP000326659">
    <property type="component" value="Chromosome"/>
</dbReference>
<accession>A0A9X7R805</accession>
<reference evidence="2 3" key="1">
    <citation type="submission" date="2019-09" db="EMBL/GenBank/DDBJ databases">
        <title>Prosopis cineraria nodule microbiome.</title>
        <authorList>
            <person name="Chaluvadi S.R."/>
            <person name="Ali R."/>
            <person name="Wang X."/>
        </authorList>
    </citation>
    <scope>NUCLEOTIDE SEQUENCE [LARGE SCALE GENOMIC DNA]</scope>
    <source>
        <strain evidence="2 3">BG1</strain>
    </source>
</reference>
<protein>
    <submittedName>
        <fullName evidence="2">Lysis protein</fullName>
    </submittedName>
</protein>
<proteinExistence type="predicted"/>
<dbReference type="OrthoDB" id="9973792at2"/>
<dbReference type="EMBL" id="CP043626">
    <property type="protein sequence ID" value="QEY76131.1"/>
    <property type="molecule type" value="Genomic_DNA"/>
</dbReference>
<evidence type="ECO:0000313" key="3">
    <source>
        <dbReference type="Proteomes" id="UP000326659"/>
    </source>
</evidence>
<dbReference type="AlphaFoldDB" id="A0A9X7R805"/>
<evidence type="ECO:0000313" key="2">
    <source>
        <dbReference type="EMBL" id="QEY76131.1"/>
    </source>
</evidence>
<keyword evidence="1" id="KW-0175">Coiled coil</keyword>
<keyword evidence="3" id="KW-1185">Reference proteome</keyword>
<feature type="coiled-coil region" evidence="1">
    <location>
        <begin position="41"/>
        <end position="68"/>
    </location>
</feature>
<gene>
    <name evidence="2" type="ORF">F1C79_31600</name>
</gene>
<evidence type="ECO:0000256" key="1">
    <source>
        <dbReference type="SAM" id="Coils"/>
    </source>
</evidence>
<sequence length="166" mass="17678">MLAVVIFAAGFGSAWAWRSAQAEADLASLGLDHEKERGEISQAVAAELQRHARDRQELQAQYDGIDQQRYGELRHAQEVNDQLARDLAVAQRGMYAPVTGSGCASSSVRAGSGGAGVDDAAGYAELRPEAAADLARLAADANACAIALTGLQEREQVRQRRQSVTQ</sequence>